<dbReference type="Proteomes" id="UP000187209">
    <property type="component" value="Unassembled WGS sequence"/>
</dbReference>
<proteinExistence type="predicted"/>
<dbReference type="AlphaFoldDB" id="A0A1R2D291"/>
<feature type="region of interest" description="Disordered" evidence="1">
    <location>
        <begin position="404"/>
        <end position="426"/>
    </location>
</feature>
<feature type="transmembrane region" description="Helical" evidence="2">
    <location>
        <begin position="27"/>
        <end position="52"/>
    </location>
</feature>
<protein>
    <submittedName>
        <fullName evidence="3">Uncharacterized protein</fullName>
    </submittedName>
</protein>
<keyword evidence="2" id="KW-0812">Transmembrane</keyword>
<feature type="transmembrane region" description="Helical" evidence="2">
    <location>
        <begin position="205"/>
        <end position="225"/>
    </location>
</feature>
<dbReference type="EMBL" id="MPUH01000013">
    <property type="protein sequence ID" value="OMJ95362.1"/>
    <property type="molecule type" value="Genomic_DNA"/>
</dbReference>
<keyword evidence="2" id="KW-0472">Membrane</keyword>
<feature type="transmembrane region" description="Helical" evidence="2">
    <location>
        <begin position="159"/>
        <end position="184"/>
    </location>
</feature>
<evidence type="ECO:0000256" key="2">
    <source>
        <dbReference type="SAM" id="Phobius"/>
    </source>
</evidence>
<organism evidence="3 4">
    <name type="scientific">Stentor coeruleus</name>
    <dbReference type="NCBI Taxonomy" id="5963"/>
    <lineage>
        <taxon>Eukaryota</taxon>
        <taxon>Sar</taxon>
        <taxon>Alveolata</taxon>
        <taxon>Ciliophora</taxon>
        <taxon>Postciliodesmatophora</taxon>
        <taxon>Heterotrichea</taxon>
        <taxon>Heterotrichida</taxon>
        <taxon>Stentoridae</taxon>
        <taxon>Stentor</taxon>
    </lineage>
</organism>
<evidence type="ECO:0000313" key="4">
    <source>
        <dbReference type="Proteomes" id="UP000187209"/>
    </source>
</evidence>
<evidence type="ECO:0000313" key="3">
    <source>
        <dbReference type="EMBL" id="OMJ95362.1"/>
    </source>
</evidence>
<keyword evidence="2" id="KW-1133">Transmembrane helix</keyword>
<comment type="caution">
    <text evidence="3">The sequence shown here is derived from an EMBL/GenBank/DDBJ whole genome shotgun (WGS) entry which is preliminary data.</text>
</comment>
<feature type="transmembrane region" description="Helical" evidence="2">
    <location>
        <begin position="101"/>
        <end position="125"/>
    </location>
</feature>
<sequence>MLKAFGLAGFILGYALIRYSSSLKGAYIAFAVISAVMIPFVIIFTGDMTYALSTERYTLFDYIKKPKQLNNVLFLVYVFFSRSVLLYYMEDNLKDKVDDGLLFFCTILDILGGFLGLFISCFINFKLTKTGPFAVASLIYGFTFFIIGPWDLIFPRYLWLSLVGLVINGMFVWIIIVNLVMYIYHNSIHLYLSTADDLLSECIGAMFILCISIGSLFGPIFSIIFDQFSQTDITLAVIGFLTLTTTILHSSFNVAKLGSVHIIETAPNEIDNGNCKENYEISEVIENPQSPNKDIDIPLPESPIDLVSFKKDSSENYDYNYLNIQAGYCLGEDFYSIQFEKARKALSLSLHLSNSVPISSLGDMASAIEEQKIEESVSSVPEEDIQSDSEKKVKNLPPVFKEIQADYEPSAEPEEEIKKNTTESSYHISKDVIKDLSGLFPDSSY</sequence>
<reference evidence="3 4" key="1">
    <citation type="submission" date="2016-11" db="EMBL/GenBank/DDBJ databases">
        <title>The macronuclear genome of Stentor coeruleus: a giant cell with tiny introns.</title>
        <authorList>
            <person name="Slabodnick M."/>
            <person name="Ruby J.G."/>
            <person name="Reiff S.B."/>
            <person name="Swart E.C."/>
            <person name="Gosai S."/>
            <person name="Prabakaran S."/>
            <person name="Witkowska E."/>
            <person name="Larue G.E."/>
            <person name="Fisher S."/>
            <person name="Freeman R.M."/>
            <person name="Gunawardena J."/>
            <person name="Chu W."/>
            <person name="Stover N.A."/>
            <person name="Gregory B.D."/>
            <person name="Nowacki M."/>
            <person name="Derisi J."/>
            <person name="Roy S.W."/>
            <person name="Marshall W.F."/>
            <person name="Sood P."/>
        </authorList>
    </citation>
    <scope>NUCLEOTIDE SEQUENCE [LARGE SCALE GENOMIC DNA]</scope>
    <source>
        <strain evidence="3">WM001</strain>
    </source>
</reference>
<feature type="transmembrane region" description="Helical" evidence="2">
    <location>
        <begin position="132"/>
        <end position="153"/>
    </location>
</feature>
<keyword evidence="4" id="KW-1185">Reference proteome</keyword>
<gene>
    <name evidence="3" type="ORF">SteCoe_1275</name>
</gene>
<name>A0A1R2D291_9CILI</name>
<accession>A0A1R2D291</accession>
<evidence type="ECO:0000256" key="1">
    <source>
        <dbReference type="SAM" id="MobiDB-lite"/>
    </source>
</evidence>
<feature type="transmembrane region" description="Helical" evidence="2">
    <location>
        <begin position="72"/>
        <end position="89"/>
    </location>
</feature>